<organism evidence="2 3">
    <name type="scientific">Mola mola</name>
    <name type="common">Ocean sunfish</name>
    <name type="synonym">Tetraodon mola</name>
    <dbReference type="NCBI Taxonomy" id="94237"/>
    <lineage>
        <taxon>Eukaryota</taxon>
        <taxon>Metazoa</taxon>
        <taxon>Chordata</taxon>
        <taxon>Craniata</taxon>
        <taxon>Vertebrata</taxon>
        <taxon>Euteleostomi</taxon>
        <taxon>Actinopterygii</taxon>
        <taxon>Neopterygii</taxon>
        <taxon>Teleostei</taxon>
        <taxon>Neoteleostei</taxon>
        <taxon>Acanthomorphata</taxon>
        <taxon>Eupercaria</taxon>
        <taxon>Tetraodontiformes</taxon>
        <taxon>Molidae</taxon>
        <taxon>Mola</taxon>
    </lineage>
</organism>
<dbReference type="SUPFAM" id="SSF48113">
    <property type="entry name" value="Heme-dependent peroxidases"/>
    <property type="match status" value="1"/>
</dbReference>
<proteinExistence type="predicted"/>
<feature type="binding site" description="axial binding residue" evidence="1">
    <location>
        <position position="332"/>
    </location>
    <ligand>
        <name>heme b</name>
        <dbReference type="ChEBI" id="CHEBI:60344"/>
    </ligand>
    <ligandPart>
        <name>Fe</name>
        <dbReference type="ChEBI" id="CHEBI:18248"/>
    </ligandPart>
</feature>
<dbReference type="InterPro" id="IPR019791">
    <property type="entry name" value="Haem_peroxidase_animal"/>
</dbReference>
<evidence type="ECO:0000313" key="3">
    <source>
        <dbReference type="Proteomes" id="UP000261620"/>
    </source>
</evidence>
<dbReference type="InterPro" id="IPR037120">
    <property type="entry name" value="Haem_peroxidase_sf_animal"/>
</dbReference>
<dbReference type="PANTHER" id="PTHR11475:SF63">
    <property type="entry name" value="EOSINOPHIL PEROXIDASE"/>
    <property type="match status" value="1"/>
</dbReference>
<dbReference type="PROSITE" id="PS50292">
    <property type="entry name" value="PEROXIDASE_3"/>
    <property type="match status" value="1"/>
</dbReference>
<keyword evidence="1" id="KW-0408">Iron</keyword>
<keyword evidence="1" id="KW-0479">Metal-binding</keyword>
<sequence length="581" mass="64952">MEVTGCSAELQRPSCNSGCRSERYRSITGECNNKSHPRWGAANIPYSRWLPPEYEDAWGAPRGWDPEHTYHNVRLVSQDVLFTHNDNISLDSTLSHLLVEWGQWIDHDLGQTPQSPSTAAFRTGADCTRTCGQDPPCFPIQIPLSDPRYGIQSCMPFFRSALSCVAGVLSHHGREQLNAITSFVDASMVYGSSTSLASALRNLSSPLGSMAQNSQYSDQELAFMPFLPRLQAPEHKNTTSCFQAGEYLHVCSPQWPQRLHLLNPHWSPDTLYQEARKIMGAIHQILTWEHYLPRVLGEDATSRLMPPYEGYDPEVDPSIANVFATAAFRFAHVTVQPVVTRLGPGYTTNSQYPSLPLHNSLFASWRVVQEGGIDPVLRGLLLSPAKLQTPGQMMVEELAEKLFQAQGGMPLDLGALNLQRGRDHGLPGYGMWRKFCGLSVPNTTSELAEILSNSTLAQKFQLLYGTPHNIDVWVGAISEPALPGGRVGALLSCLLARQFRALRDGDRFWWEREGVFTDAQRRRLHAISLSRIICDNSHITRVPADPFSRTERVEDMLPCSHPLISHLDLHPWREPDSGERQ</sequence>
<name>A0A3Q3VJP9_MOLML</name>
<dbReference type="GO" id="GO:0004601">
    <property type="term" value="F:peroxidase activity"/>
    <property type="evidence" value="ECO:0007669"/>
    <property type="project" value="InterPro"/>
</dbReference>
<dbReference type="OMA" id="CPQHLEC"/>
<dbReference type="Gene3D" id="1.10.640.10">
    <property type="entry name" value="Haem peroxidase domain superfamily, animal type"/>
    <property type="match status" value="1"/>
</dbReference>
<dbReference type="InterPro" id="IPR010255">
    <property type="entry name" value="Haem_peroxidase_sf"/>
</dbReference>
<keyword evidence="1" id="KW-0349">Heme</keyword>
<dbReference type="GO" id="GO:0005615">
    <property type="term" value="C:extracellular space"/>
    <property type="evidence" value="ECO:0007669"/>
    <property type="project" value="TreeGrafter"/>
</dbReference>
<dbReference type="PANTHER" id="PTHR11475">
    <property type="entry name" value="OXIDASE/PEROXIDASE"/>
    <property type="match status" value="1"/>
</dbReference>
<dbReference type="Ensembl" id="ENSMMOT00000001168.1">
    <property type="protein sequence ID" value="ENSMMOP00000001141.1"/>
    <property type="gene ID" value="ENSMMOG00000000967.1"/>
</dbReference>
<evidence type="ECO:0000313" key="2">
    <source>
        <dbReference type="Ensembl" id="ENSMMOP00000001141.1"/>
    </source>
</evidence>
<dbReference type="PRINTS" id="PR00457">
    <property type="entry name" value="ANPEROXIDASE"/>
</dbReference>
<protein>
    <recommendedName>
        <fullName evidence="4">Eosinophil peroxidase</fullName>
    </recommendedName>
</protein>
<dbReference type="GO" id="GO:0046872">
    <property type="term" value="F:metal ion binding"/>
    <property type="evidence" value="ECO:0007669"/>
    <property type="project" value="UniProtKB-KW"/>
</dbReference>
<evidence type="ECO:0000256" key="1">
    <source>
        <dbReference type="PIRSR" id="PIRSR619791-2"/>
    </source>
</evidence>
<dbReference type="Proteomes" id="UP000261620">
    <property type="component" value="Unplaced"/>
</dbReference>
<dbReference type="STRING" id="94237.ENSMMOP00000001141"/>
<dbReference type="Pfam" id="PF03098">
    <property type="entry name" value="An_peroxidase"/>
    <property type="match status" value="1"/>
</dbReference>
<dbReference type="GO" id="GO:0020037">
    <property type="term" value="F:heme binding"/>
    <property type="evidence" value="ECO:0007669"/>
    <property type="project" value="InterPro"/>
</dbReference>
<dbReference type="GO" id="GO:0006979">
    <property type="term" value="P:response to oxidative stress"/>
    <property type="evidence" value="ECO:0007669"/>
    <property type="project" value="InterPro"/>
</dbReference>
<keyword evidence="3" id="KW-1185">Reference proteome</keyword>
<evidence type="ECO:0008006" key="4">
    <source>
        <dbReference type="Google" id="ProtNLM"/>
    </source>
</evidence>
<dbReference type="AlphaFoldDB" id="A0A3Q3VJP9"/>
<accession>A0A3Q3VJP9</accession>
<reference evidence="2" key="2">
    <citation type="submission" date="2025-09" db="UniProtKB">
        <authorList>
            <consortium name="Ensembl"/>
        </authorList>
    </citation>
    <scope>IDENTIFICATION</scope>
</reference>
<reference evidence="2" key="1">
    <citation type="submission" date="2025-08" db="UniProtKB">
        <authorList>
            <consortium name="Ensembl"/>
        </authorList>
    </citation>
    <scope>IDENTIFICATION</scope>
</reference>